<keyword evidence="2" id="KW-1133">Transmembrane helix</keyword>
<dbReference type="AlphaFoldDB" id="A0ABD1T400"/>
<feature type="region of interest" description="Disordered" evidence="1">
    <location>
        <begin position="1"/>
        <end position="23"/>
    </location>
</feature>
<keyword evidence="2" id="KW-0812">Transmembrane</keyword>
<keyword evidence="4" id="KW-1185">Reference proteome</keyword>
<proteinExistence type="predicted"/>
<evidence type="ECO:0000313" key="3">
    <source>
        <dbReference type="EMBL" id="KAL2507441.1"/>
    </source>
</evidence>
<feature type="region of interest" description="Disordered" evidence="1">
    <location>
        <begin position="37"/>
        <end position="56"/>
    </location>
</feature>
<protein>
    <submittedName>
        <fullName evidence="3">Uncharacterized protein</fullName>
    </submittedName>
</protein>
<dbReference type="EMBL" id="JBFOLJ010000009">
    <property type="protein sequence ID" value="KAL2507441.1"/>
    <property type="molecule type" value="Genomic_DNA"/>
</dbReference>
<feature type="transmembrane region" description="Helical" evidence="2">
    <location>
        <begin position="101"/>
        <end position="120"/>
    </location>
</feature>
<feature type="compositionally biased region" description="Basic and acidic residues" evidence="1">
    <location>
        <begin position="47"/>
        <end position="56"/>
    </location>
</feature>
<evidence type="ECO:0000313" key="4">
    <source>
        <dbReference type="Proteomes" id="UP001604277"/>
    </source>
</evidence>
<dbReference type="Proteomes" id="UP001604277">
    <property type="component" value="Unassembled WGS sequence"/>
</dbReference>
<gene>
    <name evidence="3" type="ORF">Fot_31088</name>
</gene>
<keyword evidence="2" id="KW-0472">Membrane</keyword>
<organism evidence="3 4">
    <name type="scientific">Forsythia ovata</name>
    <dbReference type="NCBI Taxonomy" id="205694"/>
    <lineage>
        <taxon>Eukaryota</taxon>
        <taxon>Viridiplantae</taxon>
        <taxon>Streptophyta</taxon>
        <taxon>Embryophyta</taxon>
        <taxon>Tracheophyta</taxon>
        <taxon>Spermatophyta</taxon>
        <taxon>Magnoliopsida</taxon>
        <taxon>eudicotyledons</taxon>
        <taxon>Gunneridae</taxon>
        <taxon>Pentapetalae</taxon>
        <taxon>asterids</taxon>
        <taxon>lamiids</taxon>
        <taxon>Lamiales</taxon>
        <taxon>Oleaceae</taxon>
        <taxon>Forsythieae</taxon>
        <taxon>Forsythia</taxon>
    </lineage>
</organism>
<comment type="caution">
    <text evidence="3">The sequence shown here is derived from an EMBL/GenBank/DDBJ whole genome shotgun (WGS) entry which is preliminary data.</text>
</comment>
<reference evidence="4" key="1">
    <citation type="submission" date="2024-07" db="EMBL/GenBank/DDBJ databases">
        <title>Two chromosome-level genome assemblies of Korean endemic species Abeliophyllum distichum and Forsythia ovata (Oleaceae).</title>
        <authorList>
            <person name="Jang H."/>
        </authorList>
    </citation>
    <scope>NUCLEOTIDE SEQUENCE [LARGE SCALE GENOMIC DNA]</scope>
</reference>
<evidence type="ECO:0000256" key="2">
    <source>
        <dbReference type="SAM" id="Phobius"/>
    </source>
</evidence>
<name>A0ABD1T400_9LAMI</name>
<accession>A0ABD1T400</accession>
<sequence length="122" mass="13685">MVHSASNPNFEEEAVEEKTTSRSGWICRSSAHTKWITPTRNPSFEEEAAKEKSTGENHRICAIVRRAVLVDPCCQPAQPRAHHRSAAPSCRSDLREQILSARLDLFLVAQISIICFFFFLGG</sequence>
<evidence type="ECO:0000256" key="1">
    <source>
        <dbReference type="SAM" id="MobiDB-lite"/>
    </source>
</evidence>